<dbReference type="Proteomes" id="UP000076079">
    <property type="component" value="Chromosome"/>
</dbReference>
<keyword evidence="3" id="KW-1185">Reference proteome</keyword>
<dbReference type="EC" id="3.4.13.9" evidence="2"/>
<keyword evidence="2" id="KW-0645">Protease</keyword>
<keyword evidence="2" id="KW-0378">Hydrolase</keyword>
<feature type="domain" description="Peptidase M24" evidence="1">
    <location>
        <begin position="163"/>
        <end position="374"/>
    </location>
</feature>
<dbReference type="PATRIC" id="fig|1813736.3.peg.5052"/>
<dbReference type="PANTHER" id="PTHR46112:SF3">
    <property type="entry name" value="AMINOPEPTIDASE YPDF"/>
    <property type="match status" value="1"/>
</dbReference>
<dbReference type="SUPFAM" id="SSF55920">
    <property type="entry name" value="Creatinase/aminopeptidase"/>
    <property type="match status" value="1"/>
</dbReference>
<keyword evidence="2" id="KW-0224">Dipeptidase</keyword>
<gene>
    <name evidence="2" type="primary">pepQ_2</name>
    <name evidence="2" type="ORF">LuPra_04795</name>
</gene>
<organism evidence="2 3">
    <name type="scientific">Luteitalea pratensis</name>
    <dbReference type="NCBI Taxonomy" id="1855912"/>
    <lineage>
        <taxon>Bacteria</taxon>
        <taxon>Pseudomonadati</taxon>
        <taxon>Acidobacteriota</taxon>
        <taxon>Vicinamibacteria</taxon>
        <taxon>Vicinamibacterales</taxon>
        <taxon>Vicinamibacteraceae</taxon>
        <taxon>Luteitalea</taxon>
    </lineage>
</organism>
<proteinExistence type="predicted"/>
<dbReference type="InterPro" id="IPR000994">
    <property type="entry name" value="Pept_M24"/>
</dbReference>
<name>A0A143PUP7_LUTPR</name>
<dbReference type="STRING" id="1855912.LuPra_04795"/>
<dbReference type="InterPro" id="IPR036005">
    <property type="entry name" value="Creatinase/aminopeptidase-like"/>
</dbReference>
<dbReference type="KEGG" id="abac:LuPra_04795"/>
<dbReference type="Pfam" id="PF00557">
    <property type="entry name" value="Peptidase_M24"/>
    <property type="match status" value="1"/>
</dbReference>
<accession>A0A143PUP7</accession>
<sequence>MPLDIAAVQASLAAASLDGWLLYDFHGSNPIAQSLAGLTHAAKMTTRRWYYYIPAAGEPRGLVHAIERHNLDGLPGTMQPYAGRASLDEGLDAMLAGASRIAMEYSPGCDIPYLSRVDAGTFESVRQRGVTVVSSGDLVQQFEAVWTPVQIATHEAASAALYRIKDRAFEVLRTVATGGETITEYALQQQMVDWFANEGLISSDPPVVAVMANAGNPHYLPTASSHQPIGRDQLVLLDLWAKQAALGAVYADITWVAYTGATVPPEMARAFDSIARARDTAVSAVQAALDAGRYARGFEVDRAAREVLVHDGYADVILHRTGHSLGESVHGNGAHLDDYETRDERQLLPGSGFTIEPGLYFPTFGVRTEINVVILGTEARVSGPRQAAITTLAH</sequence>
<reference evidence="2 3" key="1">
    <citation type="journal article" date="2016" name="Genome Announc.">
        <title>First Complete Genome Sequence of a Subdivision 6 Acidobacterium Strain.</title>
        <authorList>
            <person name="Huang S."/>
            <person name="Vieira S."/>
            <person name="Bunk B."/>
            <person name="Riedel T."/>
            <person name="Sproer C."/>
            <person name="Overmann J."/>
        </authorList>
    </citation>
    <scope>NUCLEOTIDE SEQUENCE [LARGE SCALE GENOMIC DNA]</scope>
    <source>
        <strain evidence="3">DSM 100886 HEG_-6_39</strain>
    </source>
</reference>
<evidence type="ECO:0000313" key="3">
    <source>
        <dbReference type="Proteomes" id="UP000076079"/>
    </source>
</evidence>
<dbReference type="InterPro" id="IPR050659">
    <property type="entry name" value="Peptidase_M24B"/>
</dbReference>
<dbReference type="GO" id="GO:0102009">
    <property type="term" value="F:proline dipeptidase activity"/>
    <property type="evidence" value="ECO:0007669"/>
    <property type="project" value="UniProtKB-EC"/>
</dbReference>
<protein>
    <submittedName>
        <fullName evidence="2">Xaa-Pro dipeptidase</fullName>
        <ecNumber evidence="2">3.4.13.9</ecNumber>
    </submittedName>
</protein>
<dbReference type="EMBL" id="CP015136">
    <property type="protein sequence ID" value="AMY11544.1"/>
    <property type="molecule type" value="Genomic_DNA"/>
</dbReference>
<dbReference type="PANTHER" id="PTHR46112">
    <property type="entry name" value="AMINOPEPTIDASE"/>
    <property type="match status" value="1"/>
</dbReference>
<dbReference type="AlphaFoldDB" id="A0A143PUP7"/>
<reference evidence="3" key="2">
    <citation type="submission" date="2016-04" db="EMBL/GenBank/DDBJ databases">
        <title>First Complete Genome Sequence of a Subdivision 6 Acidobacterium.</title>
        <authorList>
            <person name="Huang S."/>
            <person name="Vieira S."/>
            <person name="Bunk B."/>
            <person name="Riedel T."/>
            <person name="Sproeer C."/>
            <person name="Overmann J."/>
        </authorList>
    </citation>
    <scope>NUCLEOTIDE SEQUENCE [LARGE SCALE GENOMIC DNA]</scope>
    <source>
        <strain evidence="3">DSM 100886 HEG_-6_39</strain>
    </source>
</reference>
<dbReference type="OrthoDB" id="9806388at2"/>
<dbReference type="Gene3D" id="3.90.230.10">
    <property type="entry name" value="Creatinase/methionine aminopeptidase superfamily"/>
    <property type="match status" value="1"/>
</dbReference>
<dbReference type="RefSeq" id="WP_157899605.1">
    <property type="nucleotide sequence ID" value="NZ_CP015136.1"/>
</dbReference>
<evidence type="ECO:0000259" key="1">
    <source>
        <dbReference type="Pfam" id="PF00557"/>
    </source>
</evidence>
<evidence type="ECO:0000313" key="2">
    <source>
        <dbReference type="EMBL" id="AMY11544.1"/>
    </source>
</evidence>